<organism evidence="11 12">
    <name type="scientific">Leiothrix lutea</name>
    <name type="common">Red-billed leiothrix</name>
    <name type="synonym">Sylvia lutea</name>
    <dbReference type="NCBI Taxonomy" id="36275"/>
    <lineage>
        <taxon>Eukaryota</taxon>
        <taxon>Metazoa</taxon>
        <taxon>Chordata</taxon>
        <taxon>Craniata</taxon>
        <taxon>Vertebrata</taxon>
        <taxon>Euteleostomi</taxon>
        <taxon>Archelosauria</taxon>
        <taxon>Archosauria</taxon>
        <taxon>Dinosauria</taxon>
        <taxon>Saurischia</taxon>
        <taxon>Theropoda</taxon>
        <taxon>Coelurosauria</taxon>
        <taxon>Aves</taxon>
        <taxon>Neognathae</taxon>
        <taxon>Neoaves</taxon>
        <taxon>Telluraves</taxon>
        <taxon>Australaves</taxon>
        <taxon>Passeriformes</taxon>
        <taxon>Sylvioidea</taxon>
        <taxon>Leiothrichidae</taxon>
        <taxon>Leiothrix</taxon>
    </lineage>
</organism>
<dbReference type="GO" id="GO:0000981">
    <property type="term" value="F:DNA-binding transcription factor activity, RNA polymerase II-specific"/>
    <property type="evidence" value="ECO:0007669"/>
    <property type="project" value="TreeGrafter"/>
</dbReference>
<feature type="non-terminal residue" evidence="11">
    <location>
        <position position="82"/>
    </location>
</feature>
<evidence type="ECO:0000256" key="8">
    <source>
        <dbReference type="ARBA" id="ARBA00023242"/>
    </source>
</evidence>
<dbReference type="PANTHER" id="PTHR23226:SF416">
    <property type="entry name" value="FI01424P"/>
    <property type="match status" value="1"/>
</dbReference>
<evidence type="ECO:0000313" key="11">
    <source>
        <dbReference type="EMBL" id="NXP43026.1"/>
    </source>
</evidence>
<dbReference type="AlphaFoldDB" id="A0A7L2A7N7"/>
<evidence type="ECO:0000256" key="6">
    <source>
        <dbReference type="ARBA" id="ARBA00022833"/>
    </source>
</evidence>
<dbReference type="SUPFAM" id="SSF57667">
    <property type="entry name" value="beta-beta-alpha zinc fingers"/>
    <property type="match status" value="1"/>
</dbReference>
<dbReference type="InterPro" id="IPR013087">
    <property type="entry name" value="Znf_C2H2_type"/>
</dbReference>
<dbReference type="Proteomes" id="UP000524007">
    <property type="component" value="Unassembled WGS sequence"/>
</dbReference>
<comment type="subcellular location">
    <subcellularLocation>
        <location evidence="1">Nucleus</location>
    </subcellularLocation>
</comment>
<dbReference type="PANTHER" id="PTHR23226">
    <property type="entry name" value="ZINC FINGER AND SCAN DOMAIN-CONTAINING"/>
    <property type="match status" value="1"/>
</dbReference>
<accession>A0A7L2A7N7</accession>
<dbReference type="GO" id="GO:0005634">
    <property type="term" value="C:nucleus"/>
    <property type="evidence" value="ECO:0007669"/>
    <property type="project" value="UniProtKB-SubCell"/>
</dbReference>
<keyword evidence="6" id="KW-0862">Zinc</keyword>
<keyword evidence="5 9" id="KW-0863">Zinc-finger</keyword>
<evidence type="ECO:0000259" key="10">
    <source>
        <dbReference type="PROSITE" id="PS50157"/>
    </source>
</evidence>
<dbReference type="PROSITE" id="PS00028">
    <property type="entry name" value="ZINC_FINGER_C2H2_1"/>
    <property type="match status" value="2"/>
</dbReference>
<evidence type="ECO:0000256" key="1">
    <source>
        <dbReference type="ARBA" id="ARBA00004123"/>
    </source>
</evidence>
<feature type="domain" description="C2H2-type" evidence="10">
    <location>
        <begin position="32"/>
        <end position="59"/>
    </location>
</feature>
<dbReference type="GO" id="GO:0000978">
    <property type="term" value="F:RNA polymerase II cis-regulatory region sequence-specific DNA binding"/>
    <property type="evidence" value="ECO:0007669"/>
    <property type="project" value="TreeGrafter"/>
</dbReference>
<evidence type="ECO:0000256" key="2">
    <source>
        <dbReference type="ARBA" id="ARBA00006991"/>
    </source>
</evidence>
<evidence type="ECO:0000256" key="4">
    <source>
        <dbReference type="ARBA" id="ARBA00022737"/>
    </source>
</evidence>
<dbReference type="Gene3D" id="3.30.160.60">
    <property type="entry name" value="Classic Zinc Finger"/>
    <property type="match status" value="2"/>
</dbReference>
<keyword evidence="7" id="KW-0238">DNA-binding</keyword>
<evidence type="ECO:0000256" key="5">
    <source>
        <dbReference type="ARBA" id="ARBA00022771"/>
    </source>
</evidence>
<keyword evidence="3" id="KW-0479">Metal-binding</keyword>
<dbReference type="Pfam" id="PF00096">
    <property type="entry name" value="zf-C2H2"/>
    <property type="match status" value="2"/>
</dbReference>
<dbReference type="FunFam" id="3.30.160.60:FF:002061">
    <property type="entry name" value="Uncharacterized protein"/>
    <property type="match status" value="1"/>
</dbReference>
<protein>
    <submittedName>
        <fullName evidence="11">ZNF22 protein</fullName>
    </submittedName>
</protein>
<evidence type="ECO:0000256" key="7">
    <source>
        <dbReference type="ARBA" id="ARBA00023125"/>
    </source>
</evidence>
<comment type="similarity">
    <text evidence="2">Belongs to the krueppel C2H2-type zinc-finger protein family.</text>
</comment>
<evidence type="ECO:0000313" key="12">
    <source>
        <dbReference type="Proteomes" id="UP000524007"/>
    </source>
</evidence>
<gene>
    <name evidence="11" type="primary">Znf22_2</name>
    <name evidence="11" type="ORF">LEILUT_R08558</name>
</gene>
<dbReference type="InterPro" id="IPR036236">
    <property type="entry name" value="Znf_C2H2_sf"/>
</dbReference>
<evidence type="ECO:0000256" key="9">
    <source>
        <dbReference type="PROSITE-ProRule" id="PRU00042"/>
    </source>
</evidence>
<dbReference type="FunFam" id="3.30.160.60:FF:001437">
    <property type="entry name" value="Zinc finger protein 594"/>
    <property type="match status" value="1"/>
</dbReference>
<dbReference type="SMART" id="SM00355">
    <property type="entry name" value="ZnF_C2H2"/>
    <property type="match status" value="2"/>
</dbReference>
<feature type="non-terminal residue" evidence="11">
    <location>
        <position position="1"/>
    </location>
</feature>
<keyword evidence="12" id="KW-1185">Reference proteome</keyword>
<sequence length="82" mass="9797">ERSTLAWEGGWRCSQSLQLGVHEQLHDGEKLHKCSKCEKSFSQRPYLICHWRIHMGQWPYECWECGKRFKSSSNLLVHQRSH</sequence>
<keyword evidence="8" id="KW-0539">Nucleus</keyword>
<dbReference type="PROSITE" id="PS50157">
    <property type="entry name" value="ZINC_FINGER_C2H2_2"/>
    <property type="match status" value="2"/>
</dbReference>
<comment type="caution">
    <text evidence="11">The sequence shown here is derived from an EMBL/GenBank/DDBJ whole genome shotgun (WGS) entry which is preliminary data.</text>
</comment>
<proteinExistence type="inferred from homology"/>
<dbReference type="EMBL" id="VXBY01008786">
    <property type="protein sequence ID" value="NXP43026.1"/>
    <property type="molecule type" value="Genomic_DNA"/>
</dbReference>
<name>A0A7L2A7N7_LEILU</name>
<keyword evidence="4" id="KW-0677">Repeat</keyword>
<reference evidence="11 12" key="1">
    <citation type="submission" date="2019-09" db="EMBL/GenBank/DDBJ databases">
        <title>Bird 10,000 Genomes (B10K) Project - Family phase.</title>
        <authorList>
            <person name="Zhang G."/>
        </authorList>
    </citation>
    <scope>NUCLEOTIDE SEQUENCE [LARGE SCALE GENOMIC DNA]</scope>
    <source>
        <strain evidence="11">B10K-DU-002-43</strain>
        <tissue evidence="11">Muscle</tissue>
    </source>
</reference>
<dbReference type="GO" id="GO:0008270">
    <property type="term" value="F:zinc ion binding"/>
    <property type="evidence" value="ECO:0007669"/>
    <property type="project" value="UniProtKB-KW"/>
</dbReference>
<feature type="domain" description="C2H2-type" evidence="10">
    <location>
        <begin position="60"/>
        <end position="82"/>
    </location>
</feature>
<evidence type="ECO:0000256" key="3">
    <source>
        <dbReference type="ARBA" id="ARBA00022723"/>
    </source>
</evidence>